<dbReference type="InterPro" id="IPR029016">
    <property type="entry name" value="GAF-like_dom_sf"/>
</dbReference>
<dbReference type="InterPro" id="IPR004358">
    <property type="entry name" value="Sig_transdc_His_kin-like_C"/>
</dbReference>
<dbReference type="SUPFAM" id="SSF55874">
    <property type="entry name" value="ATPase domain of HSP90 chaperone/DNA topoisomerase II/histidine kinase"/>
    <property type="match status" value="1"/>
</dbReference>
<evidence type="ECO:0000259" key="6">
    <source>
        <dbReference type="PROSITE" id="PS50109"/>
    </source>
</evidence>
<evidence type="ECO:0000256" key="5">
    <source>
        <dbReference type="ARBA" id="ARBA00022777"/>
    </source>
</evidence>
<evidence type="ECO:0000256" key="3">
    <source>
        <dbReference type="ARBA" id="ARBA00022553"/>
    </source>
</evidence>
<protein>
    <recommendedName>
        <fullName evidence="2">histidine kinase</fullName>
        <ecNumber evidence="2">2.7.13.3</ecNumber>
    </recommendedName>
</protein>
<dbReference type="Gene3D" id="1.10.287.130">
    <property type="match status" value="1"/>
</dbReference>
<evidence type="ECO:0000313" key="8">
    <source>
        <dbReference type="Proteomes" id="UP001232163"/>
    </source>
</evidence>
<dbReference type="InterPro" id="IPR005467">
    <property type="entry name" value="His_kinase_dom"/>
</dbReference>
<dbReference type="InterPro" id="IPR003594">
    <property type="entry name" value="HATPase_dom"/>
</dbReference>
<sequence>MVPAPPLTARPPPGPAPAEAVMAEAHPVPEPDSPAWQTAELEARTRALEGFADLTRDLSFQTDPYALIRRAQELAQSLLPQGFAVYYEPEGGLWRLKSQVGDLGNPSLQALLDAGLPFEDTQNLLIPWQSGQPLYQQAYDMTLDRLTGETVGQLQSTATIPMLVGGEPRGVFAFGLNSPLPWSRADRAVLESITRSLGSAIERVERTRTLEVERAALDAFVQFTETAADLTDVHALAQQAIDVLQRTLGPVSAAYYDLEGELWKARVLSPEIPVPVADTLRAGIPMDAPSYAEALRTRQLVLVPAWEPEREGVEHSGMYGAGAMYPYVVDGEPRGMLGLGTQVARDWTPREQAIIRAVGRSLGLALERSEAAHRLERQNAELEARTRALEGFADLTRDLSFQTDPYALIRRAMQVVLAQLPPGVALYYEPDGNVWRARAQLGTLRADLQAAVDAGLPFDETQNLRIPQQTRLPYYQSEYDAGTDRLGDLALGIVATATLPVITEGAVRGVFAVALYSLRPWTPADRALLETVVRSLGLALEGAQGVQDLQRRTAELERSNRELEQFAYVASHDLQEPLRTVTSFVELLNRRYGDHGDPRAQQYVAHITDGTRRMSQLIQDLLAFSRVTSQGRAPQPVDMNRLMDDVRQDLGTQFAQRGGTLAVDPLPAVRADGTQVRQVMQNLIGNALKFSVPGRAPHIQVRAVREGGRVQFDVQDNGIGIAPEYYDRIFTIFQRLHTREQYEGSGIGLSIARRIVERHGGSIWLDSAIGQGTTFHFTLPAAD</sequence>
<organism evidence="7 8">
    <name type="scientific">Deinococcus enclensis</name>
    <dbReference type="NCBI Taxonomy" id="1049582"/>
    <lineage>
        <taxon>Bacteria</taxon>
        <taxon>Thermotogati</taxon>
        <taxon>Deinococcota</taxon>
        <taxon>Deinococci</taxon>
        <taxon>Deinococcales</taxon>
        <taxon>Deinococcaceae</taxon>
        <taxon>Deinococcus</taxon>
    </lineage>
</organism>
<dbReference type="GO" id="GO:0016301">
    <property type="term" value="F:kinase activity"/>
    <property type="evidence" value="ECO:0007669"/>
    <property type="project" value="UniProtKB-KW"/>
</dbReference>
<dbReference type="PRINTS" id="PR00344">
    <property type="entry name" value="BCTRLSENSOR"/>
</dbReference>
<dbReference type="Pfam" id="PF00512">
    <property type="entry name" value="HisKA"/>
    <property type="match status" value="1"/>
</dbReference>
<dbReference type="Pfam" id="PF01590">
    <property type="entry name" value="GAF"/>
    <property type="match status" value="1"/>
</dbReference>
<comment type="catalytic activity">
    <reaction evidence="1">
        <text>ATP + protein L-histidine = ADP + protein N-phospho-L-histidine.</text>
        <dbReference type="EC" id="2.7.13.3"/>
    </reaction>
</comment>
<name>A0ABT9MCG8_9DEIO</name>
<accession>A0ABT9MCG8</accession>
<dbReference type="InterPro" id="IPR050351">
    <property type="entry name" value="BphY/WalK/GraS-like"/>
</dbReference>
<dbReference type="PANTHER" id="PTHR42878">
    <property type="entry name" value="TWO-COMPONENT HISTIDINE KINASE"/>
    <property type="match status" value="1"/>
</dbReference>
<dbReference type="SMART" id="SM00388">
    <property type="entry name" value="HisKA"/>
    <property type="match status" value="1"/>
</dbReference>
<dbReference type="InterPro" id="IPR036097">
    <property type="entry name" value="HisK_dim/P_sf"/>
</dbReference>
<dbReference type="SMART" id="SM00387">
    <property type="entry name" value="HATPase_c"/>
    <property type="match status" value="1"/>
</dbReference>
<dbReference type="Gene3D" id="3.30.565.10">
    <property type="entry name" value="Histidine kinase-like ATPase, C-terminal domain"/>
    <property type="match status" value="1"/>
</dbReference>
<dbReference type="PANTHER" id="PTHR42878:SF15">
    <property type="entry name" value="BACTERIOPHYTOCHROME"/>
    <property type="match status" value="1"/>
</dbReference>
<dbReference type="Proteomes" id="UP001232163">
    <property type="component" value="Unassembled WGS sequence"/>
</dbReference>
<evidence type="ECO:0000256" key="2">
    <source>
        <dbReference type="ARBA" id="ARBA00012438"/>
    </source>
</evidence>
<dbReference type="Pfam" id="PF02518">
    <property type="entry name" value="HATPase_c"/>
    <property type="match status" value="1"/>
</dbReference>
<dbReference type="SMART" id="SM00065">
    <property type="entry name" value="GAF"/>
    <property type="match status" value="1"/>
</dbReference>
<reference evidence="7 8" key="1">
    <citation type="submission" date="2023-07" db="EMBL/GenBank/DDBJ databases">
        <title>Genomic Encyclopedia of Type Strains, Phase IV (KMG-IV): sequencing the most valuable type-strain genomes for metagenomic binning, comparative biology and taxonomic classification.</title>
        <authorList>
            <person name="Goeker M."/>
        </authorList>
    </citation>
    <scope>NUCLEOTIDE SEQUENCE [LARGE SCALE GENOMIC DNA]</scope>
    <source>
        <strain evidence="7 8">NIO-1023</strain>
    </source>
</reference>
<dbReference type="Gene3D" id="3.30.450.40">
    <property type="match status" value="3"/>
</dbReference>
<dbReference type="InterPro" id="IPR003018">
    <property type="entry name" value="GAF"/>
</dbReference>
<keyword evidence="3" id="KW-0597">Phosphoprotein</keyword>
<dbReference type="SUPFAM" id="SSF47384">
    <property type="entry name" value="Homodimeric domain of signal transducing histidine kinase"/>
    <property type="match status" value="1"/>
</dbReference>
<feature type="domain" description="Histidine kinase" evidence="6">
    <location>
        <begin position="569"/>
        <end position="783"/>
    </location>
</feature>
<dbReference type="EMBL" id="JAURUR010000004">
    <property type="protein sequence ID" value="MDP9764297.1"/>
    <property type="molecule type" value="Genomic_DNA"/>
</dbReference>
<evidence type="ECO:0000256" key="4">
    <source>
        <dbReference type="ARBA" id="ARBA00022679"/>
    </source>
</evidence>
<keyword evidence="5 7" id="KW-0418">Kinase</keyword>
<keyword evidence="4" id="KW-0808">Transferase</keyword>
<comment type="caution">
    <text evidence="7">The sequence shown here is derived from an EMBL/GenBank/DDBJ whole genome shotgun (WGS) entry which is preliminary data.</text>
</comment>
<gene>
    <name evidence="7" type="ORF">QO006_001722</name>
</gene>
<dbReference type="InterPro" id="IPR036890">
    <property type="entry name" value="HATPase_C_sf"/>
</dbReference>
<evidence type="ECO:0000256" key="1">
    <source>
        <dbReference type="ARBA" id="ARBA00000085"/>
    </source>
</evidence>
<proteinExistence type="predicted"/>
<dbReference type="SUPFAM" id="SSF55781">
    <property type="entry name" value="GAF domain-like"/>
    <property type="match status" value="3"/>
</dbReference>
<dbReference type="InterPro" id="IPR003661">
    <property type="entry name" value="HisK_dim/P_dom"/>
</dbReference>
<dbReference type="EC" id="2.7.13.3" evidence="2"/>
<evidence type="ECO:0000313" key="7">
    <source>
        <dbReference type="EMBL" id="MDP9764297.1"/>
    </source>
</evidence>
<keyword evidence="8" id="KW-1185">Reference proteome</keyword>
<dbReference type="CDD" id="cd00082">
    <property type="entry name" value="HisKA"/>
    <property type="match status" value="1"/>
</dbReference>
<dbReference type="PROSITE" id="PS50109">
    <property type="entry name" value="HIS_KIN"/>
    <property type="match status" value="1"/>
</dbReference>